<organism evidence="1 2">
    <name type="scientific">Plasmodium ovale</name>
    <name type="common">malaria parasite P. ovale</name>
    <dbReference type="NCBI Taxonomy" id="36330"/>
    <lineage>
        <taxon>Eukaryota</taxon>
        <taxon>Sar</taxon>
        <taxon>Alveolata</taxon>
        <taxon>Apicomplexa</taxon>
        <taxon>Aconoidasida</taxon>
        <taxon>Haemosporida</taxon>
        <taxon>Plasmodiidae</taxon>
        <taxon>Plasmodium</taxon>
        <taxon>Plasmodium (Plasmodium)</taxon>
    </lineage>
</organism>
<dbReference type="OrthoDB" id="388270at2759"/>
<accession>A0A1C3KG09</accession>
<dbReference type="EMBL" id="FLRJ01000067">
    <property type="protein sequence ID" value="SBT72544.1"/>
    <property type="molecule type" value="Genomic_DNA"/>
</dbReference>
<evidence type="ECO:0008006" key="3">
    <source>
        <dbReference type="Google" id="ProtNLM"/>
    </source>
</evidence>
<name>A0A1C3KG09_PLAOA</name>
<proteinExistence type="predicted"/>
<dbReference type="Proteomes" id="UP000243200">
    <property type="component" value="Unassembled WGS sequence"/>
</dbReference>
<sequence>MTKAITINNLPSKKYKNELENGINYQDIEKNIEEGRFATNLSYWSTTVRTYLEKYIDDNIDEWSYSNYEKRCRDFNHILDIILKKIKEKEQTNSDVSYSLIQEYIDKGAEEHLKIWDADCKRNSKISENSDDTENMKRIDDLCEDIDFVNKKISEIDFSKYQEIENHIAQQISELREKYTTSTEKYSHILSYYGFVSFDNFDSILEKLKSKYQEYIESSSLTGDENGISQFSGNHSTILAGLSLSGILSLFMLLYKTTSFGSILNTLVRKKMKFGNSLSNEEYHETLEGISELPDGGAHNILYNSIGDF</sequence>
<evidence type="ECO:0000313" key="1">
    <source>
        <dbReference type="EMBL" id="SBT72544.1"/>
    </source>
</evidence>
<evidence type="ECO:0000313" key="2">
    <source>
        <dbReference type="Proteomes" id="UP000243200"/>
    </source>
</evidence>
<protein>
    <recommendedName>
        <fullName evidence="3">PIR protein</fullName>
    </recommendedName>
</protein>
<dbReference type="AlphaFoldDB" id="A0A1C3KG09"/>
<dbReference type="VEuPathDB" id="PlasmoDB:POWCR01_000034800"/>
<gene>
    <name evidence="1" type="primary">PowCR01_000034800</name>
    <name evidence="1" type="ORF">POWCR01_000034800</name>
</gene>
<reference evidence="1 2" key="1">
    <citation type="submission" date="2016-06" db="EMBL/GenBank/DDBJ databases">
        <authorList>
            <consortium name="Pathogen Informatics"/>
        </authorList>
    </citation>
    <scope>NUCLEOTIDE SEQUENCE [LARGE SCALE GENOMIC DNA]</scope>
</reference>